<proteinExistence type="predicted"/>
<evidence type="ECO:0000313" key="1">
    <source>
        <dbReference type="EMBL" id="KYG34941.1"/>
    </source>
</evidence>
<dbReference type="STRING" id="519424.AZF04_01000"/>
<protein>
    <submittedName>
        <fullName evidence="1">Uncharacterized protein</fullName>
    </submittedName>
</protein>
<sequence length="72" mass="8298">MKKITGQDKMMILVAFLTLGLMLLPILQVDKSSTIENEPLITFEDDQEERILSKSEYDQLVEKEKSMTSFSQ</sequence>
<dbReference type="RefSeq" id="WP_061947194.1">
    <property type="nucleotide sequence ID" value="NZ_LTAO01000001.1"/>
</dbReference>
<accession>A0A161Q1X3</accession>
<comment type="caution">
    <text evidence="1">The sequence shown here is derived from an EMBL/GenBank/DDBJ whole genome shotgun (WGS) entry which is preliminary data.</text>
</comment>
<evidence type="ECO:0000313" key="2">
    <source>
        <dbReference type="Proteomes" id="UP000075806"/>
    </source>
</evidence>
<dbReference type="Proteomes" id="UP000075806">
    <property type="component" value="Unassembled WGS sequence"/>
</dbReference>
<dbReference type="AlphaFoldDB" id="A0A161Q1X3"/>
<dbReference type="EMBL" id="LTAO01000001">
    <property type="protein sequence ID" value="KYG34941.1"/>
    <property type="molecule type" value="Genomic_DNA"/>
</dbReference>
<reference evidence="1" key="1">
    <citation type="submission" date="2016-02" db="EMBL/GenBank/DDBJ databases">
        <title>Genome sequence of Bacillus trypoxylicola KCTC 13244(T).</title>
        <authorList>
            <person name="Jeong H."/>
            <person name="Park S.-H."/>
            <person name="Choi S.-K."/>
        </authorList>
    </citation>
    <scope>NUCLEOTIDE SEQUENCE [LARGE SCALE GENOMIC DNA]</scope>
    <source>
        <strain evidence="1">KCTC 13244</strain>
    </source>
</reference>
<gene>
    <name evidence="1" type="ORF">AZF04_01000</name>
</gene>
<name>A0A161Q1X3_9BACI</name>
<keyword evidence="2" id="KW-1185">Reference proteome</keyword>
<organism evidence="1 2">
    <name type="scientific">Alkalihalobacillus trypoxylicola</name>
    <dbReference type="NCBI Taxonomy" id="519424"/>
    <lineage>
        <taxon>Bacteria</taxon>
        <taxon>Bacillati</taxon>
        <taxon>Bacillota</taxon>
        <taxon>Bacilli</taxon>
        <taxon>Bacillales</taxon>
        <taxon>Bacillaceae</taxon>
        <taxon>Alkalihalobacillus</taxon>
    </lineage>
</organism>